<evidence type="ECO:0008006" key="2">
    <source>
        <dbReference type="Google" id="ProtNLM"/>
    </source>
</evidence>
<sequence>MDGREVTLELLGTNEQEIAYIAGLFDGEGCVRTNHRKGIILD</sequence>
<protein>
    <recommendedName>
        <fullName evidence="2">Homing endonuclease LAGLIDADG domain-containing protein</fullName>
    </recommendedName>
</protein>
<accession>X1V7U0</accession>
<organism evidence="1">
    <name type="scientific">marine sediment metagenome</name>
    <dbReference type="NCBI Taxonomy" id="412755"/>
    <lineage>
        <taxon>unclassified sequences</taxon>
        <taxon>metagenomes</taxon>
        <taxon>ecological metagenomes</taxon>
    </lineage>
</organism>
<feature type="non-terminal residue" evidence="1">
    <location>
        <position position="42"/>
    </location>
</feature>
<evidence type="ECO:0000313" key="1">
    <source>
        <dbReference type="EMBL" id="GAJ12272.1"/>
    </source>
</evidence>
<name>X1V7U0_9ZZZZ</name>
<dbReference type="EMBL" id="BARW01034987">
    <property type="protein sequence ID" value="GAJ12272.1"/>
    <property type="molecule type" value="Genomic_DNA"/>
</dbReference>
<comment type="caution">
    <text evidence="1">The sequence shown here is derived from an EMBL/GenBank/DDBJ whole genome shotgun (WGS) entry which is preliminary data.</text>
</comment>
<reference evidence="1" key="1">
    <citation type="journal article" date="2014" name="Front. Microbiol.">
        <title>High frequency of phylogenetically diverse reductive dehalogenase-homologous genes in deep subseafloor sedimentary metagenomes.</title>
        <authorList>
            <person name="Kawai M."/>
            <person name="Futagami T."/>
            <person name="Toyoda A."/>
            <person name="Takaki Y."/>
            <person name="Nishi S."/>
            <person name="Hori S."/>
            <person name="Arai W."/>
            <person name="Tsubouchi T."/>
            <person name="Morono Y."/>
            <person name="Uchiyama I."/>
            <person name="Ito T."/>
            <person name="Fujiyama A."/>
            <person name="Inagaki F."/>
            <person name="Takami H."/>
        </authorList>
    </citation>
    <scope>NUCLEOTIDE SEQUENCE</scope>
    <source>
        <strain evidence="1">Expedition CK06-06</strain>
    </source>
</reference>
<dbReference type="SUPFAM" id="SSF55608">
    <property type="entry name" value="Homing endonucleases"/>
    <property type="match status" value="1"/>
</dbReference>
<gene>
    <name evidence="1" type="ORF">S12H4_54686</name>
</gene>
<dbReference type="AlphaFoldDB" id="X1V7U0"/>
<proteinExistence type="predicted"/>
<dbReference type="InterPro" id="IPR027434">
    <property type="entry name" value="Homing_endonucl"/>
</dbReference>